<protein>
    <recommendedName>
        <fullName evidence="9">Leucine--tRNA ligase</fullName>
        <ecNumber evidence="9">6.1.1.4</ecNumber>
    </recommendedName>
    <alternativeName>
        <fullName evidence="9">Leucyl-tRNA synthetase</fullName>
        <shortName evidence="9">LeuRS</shortName>
    </alternativeName>
</protein>
<dbReference type="GO" id="GO:0002161">
    <property type="term" value="F:aminoacyl-tRNA deacylase activity"/>
    <property type="evidence" value="ECO:0007669"/>
    <property type="project" value="InterPro"/>
</dbReference>
<keyword evidence="3 9" id="KW-0436">Ligase</keyword>
<evidence type="ECO:0000256" key="5">
    <source>
        <dbReference type="ARBA" id="ARBA00022840"/>
    </source>
</evidence>
<dbReference type="SUPFAM" id="SSF52374">
    <property type="entry name" value="Nucleotidylyl transferase"/>
    <property type="match status" value="1"/>
</dbReference>
<sequence>MPSETQNLYSPQQVENDAQQFWRDNNSFNVSEDSSREKFYCLSMFPYPSGHLHMGHVRNYTLGDVIARYQRMQGKNVLQPMGWDAFGLPAENAALKNDSAPAKWTYSNIDYMRNQLQQLGLAYDWNRELATCHKDYYRWEQWFFTRLFEQGLVYKKEAEVNWDPVDKTVLANEQVVDGRGWRSGALVERRKIPQWFIKITDFAEELLADLDKLDGWPEKVRTMQANWIGKSTGIELEFDVAAVNGTPMEAELKQFSVYTTRPDTLMGVTYVAIAPQHPLAAFAASLQGKSPASGNDIAAFIKAQSNIKLAEAEMATMEKLGIDSGLKAIHPISGEQVPIYIANFVLMSYGSGAVMAVPAHDQRDYEFAKKYSLEIKQVVTPSDADSPCNIDEAAFTGKGILINSGEFDGLNFKQAFEQVRVTLSKMGKGRKQVNYRLRDWGVSRQRYWGTPIPIINCDSCGSVAVPEADLPIVLPENIEFDDSGSPLKKMPEFYQTSCPKCGADATRETDTFDTFMESSWYYARYTCTDQSEAMLDSRADYWLPVDQYIGGIEHAILHLLYARFFHKLMRNEGLVNSDEPFTHLLTQGMVLKDGTKMSKSKGNTVDPMPLIERYGADTVRMFMMFASPPTQTLEWSDSGVEGSYRFLKKLWKTVTSHLEQNPEEAQAVDFAKLTLNTAQQQLRYKTHTTLEKVSRDYGERNTFNTAIAANMELLNAVNKFSDTQPNSTLVIREAIEAIVLMLAPIVPHFSHALWQQFGHKEAVIDATWPSVDKTALSQSTVLIVLQVNGKLRGKMEIDKDLDKAAVEALALEHESVLRYTDNAQIRKVIVVPRKLVNIVVS</sequence>
<evidence type="ECO:0000313" key="16">
    <source>
        <dbReference type="Proteomes" id="UP000218172"/>
    </source>
</evidence>
<feature type="short sequence motif" description="'KMSKS' region" evidence="9">
    <location>
        <begin position="596"/>
        <end position="600"/>
    </location>
</feature>
<dbReference type="FunFam" id="3.90.740.10:FF:000012">
    <property type="entry name" value="Leucine--tRNA ligase"/>
    <property type="match status" value="1"/>
</dbReference>
<dbReference type="FunFam" id="3.40.50.620:FF:000395">
    <property type="entry name" value="Leucine--tRNA ligase"/>
    <property type="match status" value="1"/>
</dbReference>
<dbReference type="Pfam" id="PF00133">
    <property type="entry name" value="tRNA-synt_1"/>
    <property type="match status" value="1"/>
</dbReference>
<keyword evidence="5 9" id="KW-0067">ATP-binding</keyword>
<dbReference type="GO" id="GO:0005524">
    <property type="term" value="F:ATP binding"/>
    <property type="evidence" value="ECO:0007669"/>
    <property type="project" value="UniProtKB-UniRule"/>
</dbReference>
<gene>
    <name evidence="9" type="primary">leuS</name>
    <name evidence="15" type="ORF">COC19_03535</name>
</gene>
<dbReference type="InterPro" id="IPR014729">
    <property type="entry name" value="Rossmann-like_a/b/a_fold"/>
</dbReference>
<evidence type="ECO:0000256" key="8">
    <source>
        <dbReference type="ARBA" id="ARBA00047469"/>
    </source>
</evidence>
<dbReference type="InterPro" id="IPR025709">
    <property type="entry name" value="Leu_tRNA-synth_edit"/>
</dbReference>
<evidence type="ECO:0000256" key="2">
    <source>
        <dbReference type="ARBA" id="ARBA00022490"/>
    </source>
</evidence>
<keyword evidence="6 9" id="KW-0648">Protein biosynthesis</keyword>
<reference evidence="16" key="1">
    <citation type="submission" date="2017-08" db="EMBL/GenBank/DDBJ databases">
        <title>A dynamic microbial community with high functional redundancy inhabits the cold, oxic subseafloor aquifer.</title>
        <authorList>
            <person name="Tully B.J."/>
            <person name="Wheat C.G."/>
            <person name="Glazer B.T."/>
            <person name="Huber J.A."/>
        </authorList>
    </citation>
    <scope>NUCLEOTIDE SEQUENCE [LARGE SCALE GENOMIC DNA]</scope>
</reference>
<comment type="subcellular location">
    <subcellularLocation>
        <location evidence="9">Cytoplasm</location>
    </subcellularLocation>
</comment>
<feature type="binding site" evidence="9">
    <location>
        <position position="599"/>
    </location>
    <ligand>
        <name>ATP</name>
        <dbReference type="ChEBI" id="CHEBI:30616"/>
    </ligand>
</feature>
<dbReference type="FunFam" id="3.40.50.620:FF:000124">
    <property type="entry name" value="Leucine--tRNA ligase"/>
    <property type="match status" value="1"/>
</dbReference>
<evidence type="ECO:0000259" key="14">
    <source>
        <dbReference type="Pfam" id="PF13603"/>
    </source>
</evidence>
<evidence type="ECO:0000256" key="7">
    <source>
        <dbReference type="ARBA" id="ARBA00023146"/>
    </source>
</evidence>
<comment type="catalytic activity">
    <reaction evidence="8 9">
        <text>tRNA(Leu) + L-leucine + ATP = L-leucyl-tRNA(Leu) + AMP + diphosphate</text>
        <dbReference type="Rhea" id="RHEA:11688"/>
        <dbReference type="Rhea" id="RHEA-COMP:9613"/>
        <dbReference type="Rhea" id="RHEA-COMP:9622"/>
        <dbReference type="ChEBI" id="CHEBI:30616"/>
        <dbReference type="ChEBI" id="CHEBI:33019"/>
        <dbReference type="ChEBI" id="CHEBI:57427"/>
        <dbReference type="ChEBI" id="CHEBI:78442"/>
        <dbReference type="ChEBI" id="CHEBI:78494"/>
        <dbReference type="ChEBI" id="CHEBI:456215"/>
        <dbReference type="EC" id="6.1.1.4"/>
    </reaction>
</comment>
<dbReference type="CDD" id="cd00812">
    <property type="entry name" value="LeuRS_core"/>
    <property type="match status" value="1"/>
</dbReference>
<name>A0A2A4MPM7_9GAMM</name>
<dbReference type="InterPro" id="IPR001412">
    <property type="entry name" value="aa-tRNA-synth_I_CS"/>
</dbReference>
<dbReference type="Proteomes" id="UP000218172">
    <property type="component" value="Unassembled WGS sequence"/>
</dbReference>
<keyword evidence="4 9" id="KW-0547">Nucleotide-binding</keyword>
<dbReference type="EC" id="6.1.1.4" evidence="9"/>
<comment type="similarity">
    <text evidence="1 9 10">Belongs to the class-I aminoacyl-tRNA synthetase family.</text>
</comment>
<dbReference type="Gene3D" id="3.10.20.590">
    <property type="match status" value="1"/>
</dbReference>
<feature type="domain" description="Leucyl-tRNA synthetase editing" evidence="14">
    <location>
        <begin position="226"/>
        <end position="420"/>
    </location>
</feature>
<dbReference type="Pfam" id="PF13603">
    <property type="entry name" value="tRNA-synt_1_2"/>
    <property type="match status" value="1"/>
</dbReference>
<evidence type="ECO:0000256" key="6">
    <source>
        <dbReference type="ARBA" id="ARBA00022917"/>
    </source>
</evidence>
<feature type="domain" description="Methionyl/Valyl/Leucyl/Isoleucyl-tRNA synthetase anticodon-binding" evidence="12">
    <location>
        <begin position="681"/>
        <end position="804"/>
    </location>
</feature>
<dbReference type="FunFam" id="3.10.20.590:FF:000001">
    <property type="entry name" value="Leucine--tRNA ligase"/>
    <property type="match status" value="1"/>
</dbReference>
<evidence type="ECO:0000259" key="12">
    <source>
        <dbReference type="Pfam" id="PF08264"/>
    </source>
</evidence>
<feature type="domain" description="Methionyl/Leucyl tRNA synthetase" evidence="13">
    <location>
        <begin position="43"/>
        <end position="175"/>
    </location>
</feature>
<dbReference type="GO" id="GO:0005829">
    <property type="term" value="C:cytosol"/>
    <property type="evidence" value="ECO:0007669"/>
    <property type="project" value="TreeGrafter"/>
</dbReference>
<dbReference type="InterPro" id="IPR002300">
    <property type="entry name" value="aa-tRNA-synth_Ia"/>
</dbReference>
<evidence type="ECO:0000256" key="4">
    <source>
        <dbReference type="ARBA" id="ARBA00022741"/>
    </source>
</evidence>
<evidence type="ECO:0000256" key="9">
    <source>
        <dbReference type="HAMAP-Rule" id="MF_00049"/>
    </source>
</evidence>
<dbReference type="Gene3D" id="1.10.730.10">
    <property type="entry name" value="Isoleucyl-tRNA Synthetase, Domain 1"/>
    <property type="match status" value="2"/>
</dbReference>
<dbReference type="CDD" id="cd07958">
    <property type="entry name" value="Anticodon_Ia_Leu_BEm"/>
    <property type="match status" value="1"/>
</dbReference>
<dbReference type="AlphaFoldDB" id="A0A2A4MPM7"/>
<dbReference type="InterPro" id="IPR009008">
    <property type="entry name" value="Val/Leu/Ile-tRNA-synth_edit"/>
</dbReference>
<dbReference type="PRINTS" id="PR00985">
    <property type="entry name" value="TRNASYNTHLEU"/>
</dbReference>
<dbReference type="InterPro" id="IPR009080">
    <property type="entry name" value="tRNAsynth_Ia_anticodon-bd"/>
</dbReference>
<dbReference type="Pfam" id="PF08264">
    <property type="entry name" value="Anticodon_1"/>
    <property type="match status" value="1"/>
</dbReference>
<dbReference type="PANTHER" id="PTHR43740:SF2">
    <property type="entry name" value="LEUCINE--TRNA LIGASE, MITOCHONDRIAL"/>
    <property type="match status" value="1"/>
</dbReference>
<evidence type="ECO:0000256" key="10">
    <source>
        <dbReference type="RuleBase" id="RU363035"/>
    </source>
</evidence>
<dbReference type="Gene3D" id="3.40.50.620">
    <property type="entry name" value="HUPs"/>
    <property type="match status" value="2"/>
</dbReference>
<proteinExistence type="inferred from homology"/>
<dbReference type="GO" id="GO:0004823">
    <property type="term" value="F:leucine-tRNA ligase activity"/>
    <property type="evidence" value="ECO:0007669"/>
    <property type="project" value="UniProtKB-UniRule"/>
</dbReference>
<dbReference type="InterPro" id="IPR002302">
    <property type="entry name" value="Leu-tRNA-ligase"/>
</dbReference>
<dbReference type="SUPFAM" id="SSF47323">
    <property type="entry name" value="Anticodon-binding domain of a subclass of class I aminoacyl-tRNA synthetases"/>
    <property type="match status" value="1"/>
</dbReference>
<dbReference type="FunFam" id="1.10.730.10:FF:000003">
    <property type="entry name" value="Leucine--tRNA ligase"/>
    <property type="match status" value="1"/>
</dbReference>
<dbReference type="EMBL" id="NVQR01000048">
    <property type="protein sequence ID" value="PCH62001.1"/>
    <property type="molecule type" value="Genomic_DNA"/>
</dbReference>
<dbReference type="GO" id="GO:0006429">
    <property type="term" value="P:leucyl-tRNA aminoacylation"/>
    <property type="evidence" value="ECO:0007669"/>
    <property type="project" value="UniProtKB-UniRule"/>
</dbReference>
<dbReference type="InterPro" id="IPR013155">
    <property type="entry name" value="M/V/L/I-tRNA-synth_anticd-bd"/>
</dbReference>
<dbReference type="PROSITE" id="PS00178">
    <property type="entry name" value="AA_TRNA_LIGASE_I"/>
    <property type="match status" value="1"/>
</dbReference>
<feature type="domain" description="Aminoacyl-tRNA synthetase class Ia" evidence="11">
    <location>
        <begin position="437"/>
        <end position="635"/>
    </location>
</feature>
<dbReference type="InterPro" id="IPR015413">
    <property type="entry name" value="Methionyl/Leucyl_tRNA_Synth"/>
</dbReference>
<accession>A0A2A4MPM7</accession>
<evidence type="ECO:0000313" key="15">
    <source>
        <dbReference type="EMBL" id="PCH62001.1"/>
    </source>
</evidence>
<evidence type="ECO:0000256" key="1">
    <source>
        <dbReference type="ARBA" id="ARBA00005594"/>
    </source>
</evidence>
<dbReference type="HAMAP" id="MF_00049_B">
    <property type="entry name" value="Leu_tRNA_synth_B"/>
    <property type="match status" value="1"/>
</dbReference>
<evidence type="ECO:0000259" key="13">
    <source>
        <dbReference type="Pfam" id="PF09334"/>
    </source>
</evidence>
<keyword evidence="7 9" id="KW-0030">Aminoacyl-tRNA synthetase</keyword>
<evidence type="ECO:0000256" key="3">
    <source>
        <dbReference type="ARBA" id="ARBA00022598"/>
    </source>
</evidence>
<feature type="short sequence motif" description="'HIGH' region" evidence="9">
    <location>
        <begin position="46"/>
        <end position="56"/>
    </location>
</feature>
<dbReference type="PANTHER" id="PTHR43740">
    <property type="entry name" value="LEUCYL-TRNA SYNTHETASE"/>
    <property type="match status" value="1"/>
</dbReference>
<comment type="caution">
    <text evidence="15">The sequence shown here is derived from an EMBL/GenBank/DDBJ whole genome shotgun (WGS) entry which is preliminary data.</text>
</comment>
<evidence type="ECO:0000259" key="11">
    <source>
        <dbReference type="Pfam" id="PF00133"/>
    </source>
</evidence>
<keyword evidence="2 9" id="KW-0963">Cytoplasm</keyword>
<dbReference type="NCBIfam" id="TIGR00396">
    <property type="entry name" value="leuS_bact"/>
    <property type="match status" value="1"/>
</dbReference>
<organism evidence="15 16">
    <name type="scientific">SAR86 cluster bacterium</name>
    <dbReference type="NCBI Taxonomy" id="2030880"/>
    <lineage>
        <taxon>Bacteria</taxon>
        <taxon>Pseudomonadati</taxon>
        <taxon>Pseudomonadota</taxon>
        <taxon>Gammaproteobacteria</taxon>
        <taxon>SAR86 cluster</taxon>
    </lineage>
</organism>
<dbReference type="Pfam" id="PF09334">
    <property type="entry name" value="tRNA-synt_1g"/>
    <property type="match status" value="1"/>
</dbReference>
<dbReference type="SUPFAM" id="SSF50677">
    <property type="entry name" value="ValRS/IleRS/LeuRS editing domain"/>
    <property type="match status" value="1"/>
</dbReference>